<feature type="transmembrane region" description="Helical" evidence="2">
    <location>
        <begin position="139"/>
        <end position="157"/>
    </location>
</feature>
<evidence type="ECO:0000313" key="3">
    <source>
        <dbReference type="EMBL" id="OWK44973.1"/>
    </source>
</evidence>
<reference evidence="4" key="1">
    <citation type="submission" date="2017-06" db="EMBL/GenBank/DDBJ databases">
        <title>Genome analysis of Fimbriiglobus ruber SP5, the first member of the order Planctomycetales with confirmed chitinolytic capability.</title>
        <authorList>
            <person name="Ravin N.V."/>
            <person name="Rakitin A.L."/>
            <person name="Ivanova A.A."/>
            <person name="Beletsky A.V."/>
            <person name="Kulichevskaya I.S."/>
            <person name="Mardanov A.V."/>
            <person name="Dedysh S.N."/>
        </authorList>
    </citation>
    <scope>NUCLEOTIDE SEQUENCE [LARGE SCALE GENOMIC DNA]</scope>
    <source>
        <strain evidence="4">SP5</strain>
    </source>
</reference>
<feature type="transmembrane region" description="Helical" evidence="2">
    <location>
        <begin position="317"/>
        <end position="335"/>
    </location>
</feature>
<proteinExistence type="predicted"/>
<feature type="region of interest" description="Disordered" evidence="1">
    <location>
        <begin position="1"/>
        <end position="23"/>
    </location>
</feature>
<keyword evidence="2" id="KW-1133">Transmembrane helix</keyword>
<comment type="caution">
    <text evidence="3">The sequence shown here is derived from an EMBL/GenBank/DDBJ whole genome shotgun (WGS) entry which is preliminary data.</text>
</comment>
<evidence type="ECO:0008006" key="5">
    <source>
        <dbReference type="Google" id="ProtNLM"/>
    </source>
</evidence>
<keyword evidence="2" id="KW-0472">Membrane</keyword>
<dbReference type="AlphaFoldDB" id="A0A225DVF0"/>
<gene>
    <name evidence="3" type="ORF">FRUB_01304</name>
</gene>
<keyword evidence="4" id="KW-1185">Reference proteome</keyword>
<sequence length="611" mass="66769">MSEPTPRLASDGPADRAEPAPVGAGFDFTDPSSPLAPFYLTTAQVVAVGLVAALFVLGTKFVLWHTDVWGHIRYGQWMAENGRVPDREPFCPWWDGRIPFTQFYTLSQLALYWVYSAGARLAGGDELSRMAGGVEALRTLHGALIAVRFGVLLAAFVRVGRSWPVAVFGLAAVALLDLSNLAVLRPQVMGQVLFAVLLWALSRERLSVAAVVGLPVLFAAWANTHGSYLLGFGLIGMLLVGRVAEWVWFAPADRPAPWADPTVRRLAAVLALGFVAVGVCNPYGFSYYARTLELGRHPSLLTAVGEWKPLTFHLGPGWHWVLLLSILVILATLLASRRPLPLGHLLALFCFGVSVGVQNRMVIWWALIVPWVLAPHWADIAGRIPARFVPPPGVPSFRKTVLAAVLLPAAFMWSTTAGWVVDGRPMPFDAGVSDGTPWQLAWQLRHPGDLHDLRDPSVPAVGAETAIAAVAGPVALQTSGEIRWRAEMEQVFRANYPGGRFTGTILATPMQGDYLMWALAPDVPVTYAHIHLFHPDFWNELGIVGAGAPGWWDVLEKYRVNLLVVEADFAPELRAELMRAPDWKIVLDESGDAAKPQTLNRQLIAVRVRPL</sequence>
<organism evidence="3 4">
    <name type="scientific">Fimbriiglobus ruber</name>
    <dbReference type="NCBI Taxonomy" id="1908690"/>
    <lineage>
        <taxon>Bacteria</taxon>
        <taxon>Pseudomonadati</taxon>
        <taxon>Planctomycetota</taxon>
        <taxon>Planctomycetia</taxon>
        <taxon>Gemmatales</taxon>
        <taxon>Gemmataceae</taxon>
        <taxon>Fimbriiglobus</taxon>
    </lineage>
</organism>
<feature type="transmembrane region" description="Helical" evidence="2">
    <location>
        <begin position="269"/>
        <end position="289"/>
    </location>
</feature>
<feature type="transmembrane region" description="Helical" evidence="2">
    <location>
        <begin position="163"/>
        <end position="184"/>
    </location>
</feature>
<evidence type="ECO:0000256" key="2">
    <source>
        <dbReference type="SAM" id="Phobius"/>
    </source>
</evidence>
<dbReference type="Proteomes" id="UP000214646">
    <property type="component" value="Unassembled WGS sequence"/>
</dbReference>
<evidence type="ECO:0000256" key="1">
    <source>
        <dbReference type="SAM" id="MobiDB-lite"/>
    </source>
</evidence>
<accession>A0A225DVF0</accession>
<feature type="transmembrane region" description="Helical" evidence="2">
    <location>
        <begin position="205"/>
        <end position="222"/>
    </location>
</feature>
<feature type="transmembrane region" description="Helical" evidence="2">
    <location>
        <begin position="342"/>
        <end position="367"/>
    </location>
</feature>
<evidence type="ECO:0000313" key="4">
    <source>
        <dbReference type="Proteomes" id="UP000214646"/>
    </source>
</evidence>
<keyword evidence="2" id="KW-0812">Transmembrane</keyword>
<feature type="transmembrane region" description="Helical" evidence="2">
    <location>
        <begin position="38"/>
        <end position="63"/>
    </location>
</feature>
<feature type="transmembrane region" description="Helical" evidence="2">
    <location>
        <begin position="228"/>
        <end position="249"/>
    </location>
</feature>
<dbReference type="OrthoDB" id="9786218at2"/>
<protein>
    <recommendedName>
        <fullName evidence="5">Glycosyltransferase RgtA/B/C/D-like domain-containing protein</fullName>
    </recommendedName>
</protein>
<dbReference type="RefSeq" id="WP_088252760.1">
    <property type="nucleotide sequence ID" value="NZ_NIDE01000002.1"/>
</dbReference>
<dbReference type="EMBL" id="NIDE01000002">
    <property type="protein sequence ID" value="OWK44973.1"/>
    <property type="molecule type" value="Genomic_DNA"/>
</dbReference>
<name>A0A225DVF0_9BACT</name>